<accession>K2K463</accession>
<dbReference type="InterPro" id="IPR016103">
    <property type="entry name" value="ProQ/FinO"/>
</dbReference>
<comment type="function">
    <text evidence="4">RNA chaperone with significant RNA binding, RNA strand exchange and RNA duplexing activities. May regulate ProP activity through an RNA-based, post-transcriptional mechanism.</text>
</comment>
<dbReference type="Gene3D" id="1.10.1710.10">
    <property type="entry name" value="ProQ/FinO domain"/>
    <property type="match status" value="1"/>
</dbReference>
<evidence type="ECO:0000256" key="1">
    <source>
        <dbReference type="ARBA" id="ARBA00022490"/>
    </source>
</evidence>
<feature type="region of interest" description="Disordered" evidence="5">
    <location>
        <begin position="89"/>
        <end position="147"/>
    </location>
</feature>
<dbReference type="InterPro" id="IPR036442">
    <property type="entry name" value="ProQ/FinO_sf"/>
</dbReference>
<gene>
    <name evidence="4" type="primary">proQ</name>
    <name evidence="7" type="ORF">B3C1_11479</name>
</gene>
<dbReference type="HAMAP" id="MF_00749">
    <property type="entry name" value="ProQ"/>
    <property type="match status" value="1"/>
</dbReference>
<dbReference type="InterPro" id="IPR035236">
    <property type="entry name" value="ProQ_C"/>
</dbReference>
<dbReference type="eggNOG" id="COG3109">
    <property type="taxonomic scope" value="Bacteria"/>
</dbReference>
<keyword evidence="1 4" id="KW-0963">Cytoplasm</keyword>
<comment type="subcellular location">
    <subcellularLocation>
        <location evidence="4">Cytoplasm</location>
    </subcellularLocation>
</comment>
<dbReference type="SUPFAM" id="SSF48657">
    <property type="entry name" value="FinO-like"/>
    <property type="match status" value="1"/>
</dbReference>
<dbReference type="GO" id="GO:0034057">
    <property type="term" value="F:RNA strand-exchange activity"/>
    <property type="evidence" value="ECO:0007669"/>
    <property type="project" value="UniProtKB-UniRule"/>
</dbReference>
<dbReference type="PANTHER" id="PTHR38106">
    <property type="entry name" value="RNA CHAPERONE PROQ"/>
    <property type="match status" value="1"/>
</dbReference>
<feature type="domain" description="ProQ/FinO" evidence="6">
    <location>
        <begin position="8"/>
        <end position="123"/>
    </location>
</feature>
<dbReference type="RefSeq" id="WP_008484971.1">
    <property type="nucleotide sequence ID" value="NZ_AMRI01000015.1"/>
</dbReference>
<evidence type="ECO:0000259" key="6">
    <source>
        <dbReference type="SMART" id="SM00945"/>
    </source>
</evidence>
<dbReference type="EMBL" id="AMRI01000015">
    <property type="protein sequence ID" value="EKE72190.1"/>
    <property type="molecule type" value="Genomic_DNA"/>
</dbReference>
<comment type="similarity">
    <text evidence="4">Belongs to the ProQ family.</text>
</comment>
<evidence type="ECO:0000313" key="8">
    <source>
        <dbReference type="Proteomes" id="UP000006755"/>
    </source>
</evidence>
<dbReference type="STRING" id="745411.B3C1_11479"/>
<dbReference type="Pfam" id="PF17516">
    <property type="entry name" value="ProQ_C"/>
    <property type="match status" value="1"/>
</dbReference>
<feature type="compositionally biased region" description="Basic and acidic residues" evidence="5">
    <location>
        <begin position="98"/>
        <end position="130"/>
    </location>
</feature>
<dbReference type="Pfam" id="PF04352">
    <property type="entry name" value="ProQ"/>
    <property type="match status" value="1"/>
</dbReference>
<dbReference type="PATRIC" id="fig|745411.4.peg.2258"/>
<dbReference type="GO" id="GO:0033592">
    <property type="term" value="F:RNA strand annealing activity"/>
    <property type="evidence" value="ECO:0007669"/>
    <property type="project" value="UniProtKB-UniRule"/>
</dbReference>
<dbReference type="NCBIfam" id="NF003434">
    <property type="entry name" value="PRK04950.1"/>
    <property type="match status" value="1"/>
</dbReference>
<protein>
    <recommendedName>
        <fullName evidence="4">RNA chaperone ProQ</fullName>
    </recommendedName>
</protein>
<reference evidence="7 8" key="1">
    <citation type="journal article" date="2012" name="J. Bacteriol.">
        <title>Genome Sequence of Gallaecimonas xiamenensis Type Strain 3-C-1.</title>
        <authorList>
            <person name="Lai Q."/>
            <person name="Wang L."/>
            <person name="Wang W."/>
            <person name="Shao Z."/>
        </authorList>
    </citation>
    <scope>NUCLEOTIDE SEQUENCE [LARGE SCALE GENOMIC DNA]</scope>
    <source>
        <strain evidence="7 8">3-C-1</strain>
    </source>
</reference>
<dbReference type="GO" id="GO:0010608">
    <property type="term" value="P:post-transcriptional regulation of gene expression"/>
    <property type="evidence" value="ECO:0007669"/>
    <property type="project" value="InterPro"/>
</dbReference>
<keyword evidence="2 4" id="KW-0694">RNA-binding</keyword>
<sequence>MEQTESSIKLPDTKAVIAFLVETFPACFTQEGEAKPLKIGIFQDLAARLDADERVSKTQLRVALRHYTNAWRYLRSVKAGVARVDLDGGESSVVSDGEAEHAKTNLHESMRKAGVDPDKKPYKKPAEKGARKPNPAARVKPKGKAPRLDINGLKIGDAVRVVGGQRPLPGTVVAVDKDSVQVQLVTGMVMHVKGEHLIAAKGE</sequence>
<proteinExistence type="inferred from homology"/>
<dbReference type="Proteomes" id="UP000006755">
    <property type="component" value="Unassembled WGS sequence"/>
</dbReference>
<dbReference type="GO" id="GO:0005829">
    <property type="term" value="C:cytosol"/>
    <property type="evidence" value="ECO:0007669"/>
    <property type="project" value="TreeGrafter"/>
</dbReference>
<evidence type="ECO:0000256" key="4">
    <source>
        <dbReference type="HAMAP-Rule" id="MF_00749"/>
    </source>
</evidence>
<dbReference type="SMART" id="SM00945">
    <property type="entry name" value="ProQ"/>
    <property type="match status" value="1"/>
</dbReference>
<dbReference type="AlphaFoldDB" id="K2K463"/>
<name>K2K463_9GAMM</name>
<evidence type="ECO:0000256" key="3">
    <source>
        <dbReference type="ARBA" id="ARBA00023186"/>
    </source>
</evidence>
<organism evidence="7 8">
    <name type="scientific">Gallaecimonas xiamenensis 3-C-1</name>
    <dbReference type="NCBI Taxonomy" id="745411"/>
    <lineage>
        <taxon>Bacteria</taxon>
        <taxon>Pseudomonadati</taxon>
        <taxon>Pseudomonadota</taxon>
        <taxon>Gammaproteobacteria</taxon>
        <taxon>Enterobacterales</taxon>
        <taxon>Gallaecimonadaceae</taxon>
        <taxon>Gallaecimonas</taxon>
    </lineage>
</organism>
<comment type="caution">
    <text evidence="7">The sequence shown here is derived from an EMBL/GenBank/DDBJ whole genome shotgun (WGS) entry which is preliminary data.</text>
</comment>
<dbReference type="OrthoDB" id="8421419at2"/>
<dbReference type="PANTHER" id="PTHR38106:SF1">
    <property type="entry name" value="RNA CHAPERONE PROQ"/>
    <property type="match status" value="1"/>
</dbReference>
<keyword evidence="3 4" id="KW-0143">Chaperone</keyword>
<evidence type="ECO:0000256" key="2">
    <source>
        <dbReference type="ARBA" id="ARBA00022884"/>
    </source>
</evidence>
<dbReference type="InterPro" id="IPR023529">
    <property type="entry name" value="ProQ"/>
</dbReference>
<evidence type="ECO:0000256" key="5">
    <source>
        <dbReference type="SAM" id="MobiDB-lite"/>
    </source>
</evidence>
<keyword evidence="8" id="KW-1185">Reference proteome</keyword>
<evidence type="ECO:0000313" key="7">
    <source>
        <dbReference type="EMBL" id="EKE72190.1"/>
    </source>
</evidence>